<feature type="domain" description="Roadblock/LAMTOR2" evidence="1">
    <location>
        <begin position="8"/>
        <end position="97"/>
    </location>
</feature>
<dbReference type="EMBL" id="BARU01007123">
    <property type="protein sequence ID" value="GAH41588.1"/>
    <property type="molecule type" value="Genomic_DNA"/>
</dbReference>
<reference evidence="2" key="1">
    <citation type="journal article" date="2014" name="Front. Microbiol.">
        <title>High frequency of phylogenetically diverse reductive dehalogenase-homologous genes in deep subseafloor sedimentary metagenomes.</title>
        <authorList>
            <person name="Kawai M."/>
            <person name="Futagami T."/>
            <person name="Toyoda A."/>
            <person name="Takaki Y."/>
            <person name="Nishi S."/>
            <person name="Hori S."/>
            <person name="Arai W."/>
            <person name="Tsubouchi T."/>
            <person name="Morono Y."/>
            <person name="Uchiyama I."/>
            <person name="Ito T."/>
            <person name="Fujiyama A."/>
            <person name="Inagaki F."/>
            <person name="Takami H."/>
        </authorList>
    </citation>
    <scope>NUCLEOTIDE SEQUENCE</scope>
    <source>
        <strain evidence="2">Expedition CK06-06</strain>
    </source>
</reference>
<organism evidence="2">
    <name type="scientific">marine sediment metagenome</name>
    <dbReference type="NCBI Taxonomy" id="412755"/>
    <lineage>
        <taxon>unclassified sequences</taxon>
        <taxon>metagenomes</taxon>
        <taxon>ecological metagenomes</taxon>
    </lineage>
</organism>
<comment type="caution">
    <text evidence="2">The sequence shown here is derived from an EMBL/GenBank/DDBJ whole genome shotgun (WGS) entry which is preliminary data.</text>
</comment>
<protein>
    <recommendedName>
        <fullName evidence="1">Roadblock/LAMTOR2 domain-containing protein</fullName>
    </recommendedName>
</protein>
<accession>X1H8F8</accession>
<dbReference type="SMART" id="SM00960">
    <property type="entry name" value="Robl_LC7"/>
    <property type="match status" value="1"/>
</dbReference>
<dbReference type="InterPro" id="IPR004942">
    <property type="entry name" value="Roadblock/LAMTOR2_dom"/>
</dbReference>
<name>X1H8F8_9ZZZZ</name>
<gene>
    <name evidence="2" type="ORF">S03H2_14046</name>
</gene>
<evidence type="ECO:0000259" key="1">
    <source>
        <dbReference type="SMART" id="SM00960"/>
    </source>
</evidence>
<proteinExistence type="predicted"/>
<dbReference type="Pfam" id="PF03259">
    <property type="entry name" value="Robl_LC7"/>
    <property type="match status" value="1"/>
</dbReference>
<dbReference type="Gene3D" id="3.30.450.30">
    <property type="entry name" value="Dynein light chain 2a, cytoplasmic"/>
    <property type="match status" value="1"/>
</dbReference>
<evidence type="ECO:0000313" key="2">
    <source>
        <dbReference type="EMBL" id="GAH41588.1"/>
    </source>
</evidence>
<dbReference type="SUPFAM" id="SSF103196">
    <property type="entry name" value="Roadblock/LC7 domain"/>
    <property type="match status" value="1"/>
</dbReference>
<dbReference type="AlphaFoldDB" id="X1H8F8"/>
<sequence>MVDLKSLKRDLKRLVKSNPDVEAGAIVSIEGSLIVSVFPEVIDDTKIAAMTAAIFSLGERGVLEVARGNLKRIMIEGDNGLILIMAAGKNRILVLSTIRYPRLGAGLGAGLSPFLFPGPDLDGEDATELRLSEFF</sequence>